<evidence type="ECO:0000256" key="3">
    <source>
        <dbReference type="ARBA" id="ARBA00023125"/>
    </source>
</evidence>
<dbReference type="InterPro" id="IPR036638">
    <property type="entry name" value="HLH_DNA-bd_sf"/>
</dbReference>
<dbReference type="PANTHER" id="PTHR23349">
    <property type="entry name" value="BASIC HELIX-LOOP-HELIX TRANSCRIPTION FACTOR, TWIST"/>
    <property type="match status" value="1"/>
</dbReference>
<proteinExistence type="predicted"/>
<keyword evidence="4" id="KW-0804">Transcription</keyword>
<dbReference type="STRING" id="6184.A0A430QFE3"/>
<dbReference type="SUPFAM" id="SSF47459">
    <property type="entry name" value="HLH, helix-loop-helix DNA-binding domain"/>
    <property type="match status" value="1"/>
</dbReference>
<dbReference type="GO" id="GO:0000981">
    <property type="term" value="F:DNA-binding transcription factor activity, RNA polymerase II-specific"/>
    <property type="evidence" value="ECO:0007669"/>
    <property type="project" value="TreeGrafter"/>
</dbReference>
<name>A0A430QFE3_SCHBO</name>
<keyword evidence="3" id="KW-0238">DNA-binding</keyword>
<feature type="region of interest" description="Disordered" evidence="6">
    <location>
        <begin position="34"/>
        <end position="54"/>
    </location>
</feature>
<dbReference type="GO" id="GO:0032502">
    <property type="term" value="P:developmental process"/>
    <property type="evidence" value="ECO:0007669"/>
    <property type="project" value="TreeGrafter"/>
</dbReference>
<evidence type="ECO:0000256" key="6">
    <source>
        <dbReference type="SAM" id="MobiDB-lite"/>
    </source>
</evidence>
<gene>
    <name evidence="8" type="ORF">DC041_0006234</name>
</gene>
<evidence type="ECO:0000256" key="2">
    <source>
        <dbReference type="ARBA" id="ARBA00023015"/>
    </source>
</evidence>
<keyword evidence="9" id="KW-1185">Reference proteome</keyword>
<dbReference type="Proteomes" id="UP000290809">
    <property type="component" value="Unassembled WGS sequence"/>
</dbReference>
<protein>
    <recommendedName>
        <fullName evidence="7">BHLH domain-containing protein</fullName>
    </recommendedName>
</protein>
<evidence type="ECO:0000259" key="7">
    <source>
        <dbReference type="PROSITE" id="PS50888"/>
    </source>
</evidence>
<evidence type="ECO:0000256" key="4">
    <source>
        <dbReference type="ARBA" id="ARBA00023163"/>
    </source>
</evidence>
<sequence>MTGKIKNHTPYNPNMTITSNNTIYSNTLLITPNGKRRGRKPGLNSTVAQRSAANARERSRMRVLSGAFVELKGALPWVPKDTKLSKLDTLKLAAGYIAYLRRILDTSETHTIIARPSVEITEESRLVRTATSLKLSTSQSNFELNSNLHSNTLPDTIKLFNLFTNNSGLKKHYDENYSKYTYKHEKRREKEEEEEEEEDYLPLLDHNQQHQNPLKQNNNQQYSQSDRCIINHYNHQHHIPYVPDHQYDQTPLQHQNHHLHTVNSVTCRKFNLLSTSTSSSPSPTTIQPTTDSEFPISQSINEAVDNNNNNSIYCMGYMNDSSLTMKNSPSFIYSELYPNQHEFKSSISSYLDNIYLRGPSTKTSYYPKSKHLRSSLIDPDAKLANLSIISRFSNQYTSGSHEHWFSEVQKSGKETWNIINQTNYSDSSQSLDENELQSLTHLINEKNYEDNNFLRLKNNFHPQLQHLMKSPVRPSLVSDKNPTTEAVLSKSGSIQDNDLIPQSVYMTHCMKQCLRTDTNSSLSSSVLSSLSAEMSGSEINHNCILSINTNNHLSNLRLTRQMNKNNS</sequence>
<dbReference type="CDD" id="cd11423">
    <property type="entry name" value="bHLH_TS_musculin_like"/>
    <property type="match status" value="1"/>
</dbReference>
<dbReference type="SMART" id="SM00353">
    <property type="entry name" value="HLH"/>
    <property type="match status" value="1"/>
</dbReference>
<dbReference type="Pfam" id="PF00010">
    <property type="entry name" value="HLH"/>
    <property type="match status" value="1"/>
</dbReference>
<feature type="compositionally biased region" description="Polar residues" evidence="6">
    <location>
        <begin position="43"/>
        <end position="52"/>
    </location>
</feature>
<organism evidence="8 9">
    <name type="scientific">Schistosoma bovis</name>
    <name type="common">Blood fluke</name>
    <dbReference type="NCBI Taxonomy" id="6184"/>
    <lineage>
        <taxon>Eukaryota</taxon>
        <taxon>Metazoa</taxon>
        <taxon>Spiralia</taxon>
        <taxon>Lophotrochozoa</taxon>
        <taxon>Platyhelminthes</taxon>
        <taxon>Trematoda</taxon>
        <taxon>Digenea</taxon>
        <taxon>Strigeidida</taxon>
        <taxon>Schistosomatoidea</taxon>
        <taxon>Schistosomatidae</taxon>
        <taxon>Schistosoma</taxon>
    </lineage>
</organism>
<dbReference type="InterPro" id="IPR050283">
    <property type="entry name" value="E-box_TF_Regulators"/>
</dbReference>
<dbReference type="PROSITE" id="PS50888">
    <property type="entry name" value="BHLH"/>
    <property type="match status" value="1"/>
</dbReference>
<comment type="subcellular location">
    <subcellularLocation>
        <location evidence="1">Nucleus</location>
    </subcellularLocation>
</comment>
<dbReference type="EMBL" id="QMKO01001806">
    <property type="protein sequence ID" value="RTG86430.1"/>
    <property type="molecule type" value="Genomic_DNA"/>
</dbReference>
<evidence type="ECO:0000256" key="1">
    <source>
        <dbReference type="ARBA" id="ARBA00004123"/>
    </source>
</evidence>
<dbReference type="AlphaFoldDB" id="A0A430QFE3"/>
<dbReference type="FunFam" id="4.10.280.10:FF:000010">
    <property type="entry name" value="Scleraxis bHLH transcription factor"/>
    <property type="match status" value="1"/>
</dbReference>
<dbReference type="PANTHER" id="PTHR23349:SF72">
    <property type="entry name" value="HLH54F"/>
    <property type="match status" value="1"/>
</dbReference>
<feature type="domain" description="BHLH" evidence="7">
    <location>
        <begin position="48"/>
        <end position="100"/>
    </location>
</feature>
<dbReference type="InterPro" id="IPR011598">
    <property type="entry name" value="bHLH_dom"/>
</dbReference>
<dbReference type="Gene3D" id="4.10.280.10">
    <property type="entry name" value="Helix-loop-helix DNA-binding domain"/>
    <property type="match status" value="1"/>
</dbReference>
<dbReference type="GO" id="GO:0005634">
    <property type="term" value="C:nucleus"/>
    <property type="evidence" value="ECO:0007669"/>
    <property type="project" value="UniProtKB-SubCell"/>
</dbReference>
<keyword evidence="2" id="KW-0805">Transcription regulation</keyword>
<keyword evidence="5" id="KW-0539">Nucleus</keyword>
<comment type="caution">
    <text evidence="8">The sequence shown here is derived from an EMBL/GenBank/DDBJ whole genome shotgun (WGS) entry which is preliminary data.</text>
</comment>
<dbReference type="GO" id="GO:0000977">
    <property type="term" value="F:RNA polymerase II transcription regulatory region sequence-specific DNA binding"/>
    <property type="evidence" value="ECO:0007669"/>
    <property type="project" value="TreeGrafter"/>
</dbReference>
<accession>A0A430QFE3</accession>
<evidence type="ECO:0000313" key="8">
    <source>
        <dbReference type="EMBL" id="RTG86430.1"/>
    </source>
</evidence>
<evidence type="ECO:0000256" key="5">
    <source>
        <dbReference type="ARBA" id="ARBA00023242"/>
    </source>
</evidence>
<reference evidence="8 9" key="1">
    <citation type="journal article" date="2019" name="PLoS Pathog.">
        <title>Genome sequence of the bovine parasite Schistosoma bovis Tanzania.</title>
        <authorList>
            <person name="Oey H."/>
            <person name="Zakrzewski M."/>
            <person name="Gobert G."/>
            <person name="Gravermann K."/>
            <person name="Stoye J."/>
            <person name="Jones M."/>
            <person name="Mcmanus D."/>
            <person name="Krause L."/>
        </authorList>
    </citation>
    <scope>NUCLEOTIDE SEQUENCE [LARGE SCALE GENOMIC DNA]</scope>
    <source>
        <strain evidence="8 9">TAN1997</strain>
    </source>
</reference>
<evidence type="ECO:0000313" key="9">
    <source>
        <dbReference type="Proteomes" id="UP000290809"/>
    </source>
</evidence>
<dbReference type="GO" id="GO:0046983">
    <property type="term" value="F:protein dimerization activity"/>
    <property type="evidence" value="ECO:0007669"/>
    <property type="project" value="InterPro"/>
</dbReference>